<accession>A0A1M6YIN8</accession>
<feature type="transmembrane region" description="Helical" evidence="1">
    <location>
        <begin position="87"/>
        <end position="103"/>
    </location>
</feature>
<keyword evidence="1" id="KW-0472">Membrane</keyword>
<dbReference type="RefSeq" id="WP_073459422.1">
    <property type="nucleotide sequence ID" value="NZ_CALGVN010000030.1"/>
</dbReference>
<keyword evidence="1" id="KW-0812">Transmembrane</keyword>
<dbReference type="AlphaFoldDB" id="A0A1M6YIN8"/>
<keyword evidence="1" id="KW-1133">Transmembrane helix</keyword>
<proteinExistence type="predicted"/>
<sequence length="248" mass="27009">MQTLVMYNTTVGVIAGLVLLLVPRFWAVVTGAQAPLLLIARDTFSRTGWVAAFAALALVLYPLALISTVTHPLHSAKTWIDTVFSEPALILAAVLVAATWWLARHARADEGDPERIDVDRLRAALAPVTWIVFWLGIVLVVCAVAIIRFNAVGGAPEAEPITGRFGHLPVLENLFFGIGLYGLSAIGCLVFPRAVRGNHRAWLTLYWCWTLAGLGFAVFSALNFYTHTGMLINFASLEADPASPIFLW</sequence>
<evidence type="ECO:0000313" key="3">
    <source>
        <dbReference type="Proteomes" id="UP000184363"/>
    </source>
</evidence>
<name>A0A1M6YIN8_PSETH</name>
<feature type="transmembrane region" description="Helical" evidence="1">
    <location>
        <begin position="48"/>
        <end position="67"/>
    </location>
</feature>
<feature type="transmembrane region" description="Helical" evidence="1">
    <location>
        <begin position="174"/>
        <end position="191"/>
    </location>
</feature>
<feature type="transmembrane region" description="Helical" evidence="1">
    <location>
        <begin position="6"/>
        <end position="27"/>
    </location>
</feature>
<dbReference type="Pfam" id="PF06168">
    <property type="entry name" value="DUF981"/>
    <property type="match status" value="1"/>
</dbReference>
<feature type="transmembrane region" description="Helical" evidence="1">
    <location>
        <begin position="124"/>
        <end position="147"/>
    </location>
</feature>
<organism evidence="2 3">
    <name type="scientific">Pseudonocardia thermophila</name>
    <dbReference type="NCBI Taxonomy" id="1848"/>
    <lineage>
        <taxon>Bacteria</taxon>
        <taxon>Bacillati</taxon>
        <taxon>Actinomycetota</taxon>
        <taxon>Actinomycetes</taxon>
        <taxon>Pseudonocardiales</taxon>
        <taxon>Pseudonocardiaceae</taxon>
        <taxon>Pseudonocardia</taxon>
    </lineage>
</organism>
<evidence type="ECO:0000313" key="2">
    <source>
        <dbReference type="EMBL" id="SHL17935.1"/>
    </source>
</evidence>
<dbReference type="OrthoDB" id="1420765at2"/>
<keyword evidence="3" id="KW-1185">Reference proteome</keyword>
<protein>
    <submittedName>
        <fullName evidence="2">Uncharacterized protein</fullName>
    </submittedName>
</protein>
<reference evidence="2 3" key="1">
    <citation type="submission" date="2016-11" db="EMBL/GenBank/DDBJ databases">
        <authorList>
            <person name="Jaros S."/>
            <person name="Januszkiewicz K."/>
            <person name="Wedrychowicz H."/>
        </authorList>
    </citation>
    <scope>NUCLEOTIDE SEQUENCE [LARGE SCALE GENOMIC DNA]</scope>
    <source>
        <strain evidence="2 3">DSM 43832</strain>
    </source>
</reference>
<dbReference type="InterPro" id="IPR009324">
    <property type="entry name" value="DUF981"/>
</dbReference>
<dbReference type="Proteomes" id="UP000184363">
    <property type="component" value="Unassembled WGS sequence"/>
</dbReference>
<dbReference type="EMBL" id="FRAP01000020">
    <property type="protein sequence ID" value="SHL17935.1"/>
    <property type="molecule type" value="Genomic_DNA"/>
</dbReference>
<evidence type="ECO:0000256" key="1">
    <source>
        <dbReference type="SAM" id="Phobius"/>
    </source>
</evidence>
<feature type="transmembrane region" description="Helical" evidence="1">
    <location>
        <begin position="203"/>
        <end position="225"/>
    </location>
</feature>
<gene>
    <name evidence="2" type="ORF">SAMN05443637_12031</name>
</gene>